<dbReference type="Pfam" id="PF00480">
    <property type="entry name" value="ROK"/>
    <property type="match status" value="1"/>
</dbReference>
<dbReference type="SUPFAM" id="SSF53067">
    <property type="entry name" value="Actin-like ATPase domain"/>
    <property type="match status" value="1"/>
</dbReference>
<dbReference type="InterPro" id="IPR043129">
    <property type="entry name" value="ATPase_NBD"/>
</dbReference>
<organism evidence="2 3">
    <name type="scientific">Nocardia acididurans</name>
    <dbReference type="NCBI Taxonomy" id="2802282"/>
    <lineage>
        <taxon>Bacteria</taxon>
        <taxon>Bacillati</taxon>
        <taxon>Actinomycetota</taxon>
        <taxon>Actinomycetes</taxon>
        <taxon>Mycobacteriales</taxon>
        <taxon>Nocardiaceae</taxon>
        <taxon>Nocardia</taxon>
    </lineage>
</organism>
<dbReference type="Gene3D" id="3.30.420.40">
    <property type="match status" value="2"/>
</dbReference>
<reference evidence="2 3" key="1">
    <citation type="submission" date="2021-01" db="EMBL/GenBank/DDBJ databases">
        <title>WGS of actinomycetes isolated from Thailand.</title>
        <authorList>
            <person name="Thawai C."/>
        </authorList>
    </citation>
    <scope>NUCLEOTIDE SEQUENCE [LARGE SCALE GENOMIC DNA]</scope>
    <source>
        <strain evidence="2 3">LPG 2</strain>
    </source>
</reference>
<name>A0ABS1MGF6_9NOCA</name>
<dbReference type="EMBL" id="JAERRJ010000019">
    <property type="protein sequence ID" value="MBL1079745.1"/>
    <property type="molecule type" value="Genomic_DNA"/>
</dbReference>
<gene>
    <name evidence="2" type="ORF">JK358_35625</name>
</gene>
<comment type="caution">
    <text evidence="2">The sequence shown here is derived from an EMBL/GenBank/DDBJ whole genome shotgun (WGS) entry which is preliminary data.</text>
</comment>
<protein>
    <submittedName>
        <fullName evidence="2">ROK family protein</fullName>
    </submittedName>
</protein>
<keyword evidence="3" id="KW-1185">Reference proteome</keyword>
<comment type="similarity">
    <text evidence="1">Belongs to the ROK (NagC/XylR) family.</text>
</comment>
<proteinExistence type="inferred from homology"/>
<dbReference type="Proteomes" id="UP000602198">
    <property type="component" value="Unassembled WGS sequence"/>
</dbReference>
<dbReference type="InterPro" id="IPR000600">
    <property type="entry name" value="ROK"/>
</dbReference>
<evidence type="ECO:0000313" key="2">
    <source>
        <dbReference type="EMBL" id="MBL1079745.1"/>
    </source>
</evidence>
<dbReference type="PANTHER" id="PTHR18964:SF169">
    <property type="entry name" value="N-ACETYLMANNOSAMINE KINASE"/>
    <property type="match status" value="1"/>
</dbReference>
<dbReference type="PANTHER" id="PTHR18964">
    <property type="entry name" value="ROK (REPRESSOR, ORF, KINASE) FAMILY"/>
    <property type="match status" value="1"/>
</dbReference>
<evidence type="ECO:0000256" key="1">
    <source>
        <dbReference type="ARBA" id="ARBA00006479"/>
    </source>
</evidence>
<accession>A0ABS1MGF6</accession>
<sequence>MTILALEIGPTRFAAGRISETAGAQDTREIPTPAHSAWDHCRDLLLEVAGTDRVLAVGIAASGPIDMTAGVIASNAIPEWRAGFAIEKAVKELFPHAVVLLTLDGVCLAMAERQFGAARDVPDSVTINVTSRITGGITIGGLALVGRTGNAGNIGHVLVPGFDDVCECGGHGCLEAVAGGTAMLRWARARGWSGNDGKALITSGYIGEETAVSTLERAGTALGRAIASVAALLDVDLVIVGGNMAGAGPALWIPMRRAVSDHARLGYLPGLRVVGSDLGDNAILIGAGLLALATQQRARPNF</sequence>
<evidence type="ECO:0000313" key="3">
    <source>
        <dbReference type="Proteomes" id="UP000602198"/>
    </source>
</evidence>
<dbReference type="RefSeq" id="WP_201957256.1">
    <property type="nucleotide sequence ID" value="NZ_JAERRJ010000019.1"/>
</dbReference>